<comment type="caution">
    <text evidence="1">The sequence shown here is derived from an EMBL/GenBank/DDBJ whole genome shotgun (WGS) entry which is preliminary data.</text>
</comment>
<organism evidence="1 2">
    <name type="scientific">Lysobacter korlensis</name>
    <dbReference type="NCBI Taxonomy" id="553636"/>
    <lineage>
        <taxon>Bacteria</taxon>
        <taxon>Pseudomonadati</taxon>
        <taxon>Pseudomonadota</taxon>
        <taxon>Gammaproteobacteria</taxon>
        <taxon>Lysobacterales</taxon>
        <taxon>Lysobacteraceae</taxon>
        <taxon>Lysobacter</taxon>
    </lineage>
</organism>
<gene>
    <name evidence="1" type="ORF">ACFFGH_10605</name>
</gene>
<proteinExistence type="predicted"/>
<reference evidence="1 2" key="1">
    <citation type="submission" date="2024-09" db="EMBL/GenBank/DDBJ databases">
        <authorList>
            <person name="Sun Q."/>
            <person name="Mori K."/>
        </authorList>
    </citation>
    <scope>NUCLEOTIDE SEQUENCE [LARGE SCALE GENOMIC DNA]</scope>
    <source>
        <strain evidence="1 2">KCTC 23076</strain>
    </source>
</reference>
<dbReference type="EMBL" id="JBHLTG010000002">
    <property type="protein sequence ID" value="MFC0678290.1"/>
    <property type="molecule type" value="Genomic_DNA"/>
</dbReference>
<accession>A0ABV6RMT2</accession>
<dbReference type="Proteomes" id="UP001589896">
    <property type="component" value="Unassembled WGS sequence"/>
</dbReference>
<protein>
    <recommendedName>
        <fullName evidence="3">Helix-turn-helix domain-containing protein</fullName>
    </recommendedName>
</protein>
<sequence>MREQRVRLRTPPHPRRRARELARSIGAKTLLSRIKALEAEILRLDPNNQVVREWPSIEGGVSQSQIQAWRRKNMSMGETLRLQRRREAYAAALRERRQMRFEQVLAVRRLLAKGITKRDAVKQVGISYSVFDDWNRRYQDEVDGDDHRPVRRRTE</sequence>
<evidence type="ECO:0000313" key="2">
    <source>
        <dbReference type="Proteomes" id="UP001589896"/>
    </source>
</evidence>
<evidence type="ECO:0000313" key="1">
    <source>
        <dbReference type="EMBL" id="MFC0678290.1"/>
    </source>
</evidence>
<name>A0ABV6RMT2_9GAMM</name>
<keyword evidence="2" id="KW-1185">Reference proteome</keyword>
<evidence type="ECO:0008006" key="3">
    <source>
        <dbReference type="Google" id="ProtNLM"/>
    </source>
</evidence>